<gene>
    <name evidence="3" type="ordered locus">Mesil_1141</name>
</gene>
<protein>
    <recommendedName>
        <fullName evidence="2">DUF3108 domain-containing protein</fullName>
    </recommendedName>
</protein>
<accession>D7BDC7</accession>
<reference evidence="3 4" key="1">
    <citation type="journal article" date="2010" name="Stand. Genomic Sci.">
        <title>Complete genome sequence of Meiothermus silvanus type strain (VI-R2).</title>
        <authorList>
            <person name="Sikorski J."/>
            <person name="Tindall B.J."/>
            <person name="Lowry S."/>
            <person name="Lucas S."/>
            <person name="Nolan M."/>
            <person name="Copeland A."/>
            <person name="Glavina Del Rio T."/>
            <person name="Tice H."/>
            <person name="Cheng J.F."/>
            <person name="Han C."/>
            <person name="Pitluck S."/>
            <person name="Liolios K."/>
            <person name="Ivanova N."/>
            <person name="Mavromatis K."/>
            <person name="Mikhailova N."/>
            <person name="Pati A."/>
            <person name="Goodwin L."/>
            <person name="Chen A."/>
            <person name="Palaniappan K."/>
            <person name="Land M."/>
            <person name="Hauser L."/>
            <person name="Chang Y.J."/>
            <person name="Jeffries C.D."/>
            <person name="Rohde M."/>
            <person name="Goker M."/>
            <person name="Woyke T."/>
            <person name="Bristow J."/>
            <person name="Eisen J.A."/>
            <person name="Markowitz V."/>
            <person name="Hugenholtz P."/>
            <person name="Kyrpides N.C."/>
            <person name="Klenk H.P."/>
            <person name="Lapidus A."/>
        </authorList>
    </citation>
    <scope>NUCLEOTIDE SEQUENCE [LARGE SCALE GENOMIC DNA]</scope>
    <source>
        <strain evidence="4">ATCC 700542 / DSM 9946 / VI-R2</strain>
    </source>
</reference>
<sequence>MRLAWLALALLYSAASAQLCDQPFSPTREGLEWQYRITGGESAGVYIQRKTNISNQGFVQVSKGEKLERIERYRCTPEGLVPVDFGGFEGFKVEVDKVTGVAIPDYTSWAVGNSWGYVVDLQGETTQGPKIWGKGTLEVRYRVSGKEPVSVPAGRFEAFRVQTTTTFKIDARFGILSFPFNQQFQSTSWYAEGVGLVKTVSSRQTTELVAFKR</sequence>
<dbReference type="OrthoDB" id="25355at2"/>
<proteinExistence type="predicted"/>
<evidence type="ECO:0000256" key="1">
    <source>
        <dbReference type="SAM" id="SignalP"/>
    </source>
</evidence>
<feature type="signal peptide" evidence="1">
    <location>
        <begin position="1"/>
        <end position="17"/>
    </location>
</feature>
<dbReference type="Pfam" id="PF21347">
    <property type="entry name" value="DUF3108_like"/>
    <property type="match status" value="1"/>
</dbReference>
<dbReference type="InterPro" id="IPR049279">
    <property type="entry name" value="DUF3108-like"/>
</dbReference>
<feature type="chain" id="PRO_5003093202" description="DUF3108 domain-containing protein" evidence="1">
    <location>
        <begin position="18"/>
        <end position="213"/>
    </location>
</feature>
<evidence type="ECO:0000313" key="4">
    <source>
        <dbReference type="Proteomes" id="UP000001916"/>
    </source>
</evidence>
<dbReference type="Gene3D" id="2.40.360.20">
    <property type="match status" value="1"/>
</dbReference>
<dbReference type="EMBL" id="CP002042">
    <property type="protein sequence ID" value="ADH63045.1"/>
    <property type="molecule type" value="Genomic_DNA"/>
</dbReference>
<dbReference type="Proteomes" id="UP000001916">
    <property type="component" value="Chromosome"/>
</dbReference>
<feature type="domain" description="DUF3108" evidence="2">
    <location>
        <begin position="142"/>
        <end position="208"/>
    </location>
</feature>
<name>D7BDC7_ALLS1</name>
<dbReference type="RefSeq" id="WP_013157625.1">
    <property type="nucleotide sequence ID" value="NC_014212.1"/>
</dbReference>
<keyword evidence="4" id="KW-1185">Reference proteome</keyword>
<dbReference type="AlphaFoldDB" id="D7BDC7"/>
<organism evidence="3 4">
    <name type="scientific">Allomeiothermus silvanus (strain ATCC 700542 / DSM 9946 / NBRC 106475 / NCIMB 13440 / VI-R2)</name>
    <name type="common">Thermus silvanus</name>
    <dbReference type="NCBI Taxonomy" id="526227"/>
    <lineage>
        <taxon>Bacteria</taxon>
        <taxon>Thermotogati</taxon>
        <taxon>Deinococcota</taxon>
        <taxon>Deinococci</taxon>
        <taxon>Thermales</taxon>
        <taxon>Thermaceae</taxon>
        <taxon>Allomeiothermus</taxon>
    </lineage>
</organism>
<evidence type="ECO:0000313" key="3">
    <source>
        <dbReference type="EMBL" id="ADH63045.1"/>
    </source>
</evidence>
<keyword evidence="1" id="KW-0732">Signal</keyword>
<dbReference type="HOGENOM" id="CLU_112373_0_0_0"/>
<dbReference type="KEGG" id="msv:Mesil_1141"/>
<evidence type="ECO:0000259" key="2">
    <source>
        <dbReference type="Pfam" id="PF21347"/>
    </source>
</evidence>